<reference evidence="2 4" key="2">
    <citation type="submission" date="2019-07" db="EMBL/GenBank/DDBJ databases">
        <title>Tepidimonas ignava SPS-1037 draft genome.</title>
        <authorList>
            <person name="Da Costa M.S."/>
            <person name="Froufe H.J.C."/>
            <person name="Egas C."/>
            <person name="Albuquerque L."/>
        </authorList>
    </citation>
    <scope>NUCLEOTIDE SEQUENCE [LARGE SCALE GENOMIC DNA]</scope>
    <source>
        <strain evidence="2 4">SPS-1037</strain>
    </source>
</reference>
<comment type="caution">
    <text evidence="1">The sequence shown here is derived from an EMBL/GenBank/DDBJ whole genome shotgun (WGS) entry which is preliminary data.</text>
</comment>
<dbReference type="EMBL" id="SMAH01000020">
    <property type="protein sequence ID" value="TCS94096.1"/>
    <property type="molecule type" value="Genomic_DNA"/>
</dbReference>
<keyword evidence="4" id="KW-1185">Reference proteome</keyword>
<dbReference type="SUPFAM" id="SSF103370">
    <property type="entry name" value="NinB"/>
    <property type="match status" value="1"/>
</dbReference>
<dbReference type="Pfam" id="PF05772">
    <property type="entry name" value="NinB"/>
    <property type="match status" value="1"/>
</dbReference>
<proteinExistence type="predicted"/>
<reference evidence="1 3" key="1">
    <citation type="submission" date="2019-03" db="EMBL/GenBank/DDBJ databases">
        <title>Genomic Encyclopedia of Type Strains, Phase IV (KMG-IV): sequencing the most valuable type-strain genomes for metagenomic binning, comparative biology and taxonomic classification.</title>
        <authorList>
            <person name="Goeker M."/>
        </authorList>
    </citation>
    <scope>NUCLEOTIDE SEQUENCE [LARGE SCALE GENOMIC DNA]</scope>
    <source>
        <strain evidence="1 3">DSM 12034</strain>
    </source>
</reference>
<evidence type="ECO:0000313" key="4">
    <source>
        <dbReference type="Proteomes" id="UP000315577"/>
    </source>
</evidence>
<dbReference type="OrthoDB" id="8911511at2"/>
<dbReference type="EMBL" id="VJNC01000020">
    <property type="protein sequence ID" value="TSE18922.1"/>
    <property type="molecule type" value="Genomic_DNA"/>
</dbReference>
<dbReference type="InterPro" id="IPR036619">
    <property type="entry name" value="NinB_sf"/>
</dbReference>
<accession>A0A4R3L9D2</accession>
<dbReference type="Gene3D" id="1.10.3790.10">
    <property type="entry name" value="NinB"/>
    <property type="match status" value="1"/>
</dbReference>
<dbReference type="Proteomes" id="UP000295536">
    <property type="component" value="Unassembled WGS sequence"/>
</dbReference>
<evidence type="ECO:0000313" key="3">
    <source>
        <dbReference type="Proteomes" id="UP000295536"/>
    </source>
</evidence>
<gene>
    <name evidence="1" type="ORF">EDC36_12018</name>
    <name evidence="2" type="ORF">Tigna_02369</name>
</gene>
<name>A0A4R3L9D2_9BURK</name>
<sequence>MSERLTFRLWEPVQAHAVLTHHVWPRIKERLMAGQRLQLELRQETRSNEQNALLHALIGEIAEQAEWAGRKWEPEVWKRLMVAAWTRTRGEHVTVLPALDGHGVDMVPVRTSRLSRAECAELIDFVQAWAAEHGIATGQHGVIEEAA</sequence>
<dbReference type="RefSeq" id="WP_132963572.1">
    <property type="nucleotide sequence ID" value="NZ_SMAH01000020.1"/>
</dbReference>
<organism evidence="1 3">
    <name type="scientific">Tepidimonas ignava</name>
    <dbReference type="NCBI Taxonomy" id="114249"/>
    <lineage>
        <taxon>Bacteria</taxon>
        <taxon>Pseudomonadati</taxon>
        <taxon>Pseudomonadota</taxon>
        <taxon>Betaproteobacteria</taxon>
        <taxon>Burkholderiales</taxon>
        <taxon>Tepidimonas</taxon>
    </lineage>
</organism>
<protein>
    <submittedName>
        <fullName evidence="1">NinB protein</fullName>
    </submittedName>
</protein>
<evidence type="ECO:0000313" key="2">
    <source>
        <dbReference type="EMBL" id="TSE18922.1"/>
    </source>
</evidence>
<dbReference type="AlphaFoldDB" id="A0A4R3L9D2"/>
<dbReference type="Proteomes" id="UP000315577">
    <property type="component" value="Unassembled WGS sequence"/>
</dbReference>
<dbReference type="InterPro" id="IPR008711">
    <property type="entry name" value="Recombinase_NinB"/>
</dbReference>
<evidence type="ECO:0000313" key="1">
    <source>
        <dbReference type="EMBL" id="TCS94096.1"/>
    </source>
</evidence>